<name>A0A8D8WUE7_9HEMI</name>
<keyword evidence="1" id="KW-0472">Membrane</keyword>
<proteinExistence type="predicted"/>
<keyword evidence="1" id="KW-0812">Transmembrane</keyword>
<protein>
    <submittedName>
        <fullName evidence="2">Uncharacterized protein</fullName>
    </submittedName>
</protein>
<feature type="transmembrane region" description="Helical" evidence="1">
    <location>
        <begin position="76"/>
        <end position="103"/>
    </location>
</feature>
<keyword evidence="1" id="KW-1133">Transmembrane helix</keyword>
<evidence type="ECO:0000313" key="2">
    <source>
        <dbReference type="EMBL" id="CAG6670774.1"/>
    </source>
</evidence>
<sequence length="138" mass="15217">MSLSLLVSSLFLSRKSIFRSPHIIVLVLSHLFFSRRVSSISRKVSIAPSGDLYIVNISVLLSPDHSMSSSIQRGPVLIVLIFVSEIFSFANIAVPPCILFVLLKCVIRSYPCIFRLSIELCSCQCSVIHSISGFSVDV</sequence>
<accession>A0A8D8WUE7</accession>
<dbReference type="EMBL" id="HBUF01224192">
    <property type="protein sequence ID" value="CAG6670774.1"/>
    <property type="molecule type" value="Transcribed_RNA"/>
</dbReference>
<organism evidence="2">
    <name type="scientific">Cacopsylla melanoneura</name>
    <dbReference type="NCBI Taxonomy" id="428564"/>
    <lineage>
        <taxon>Eukaryota</taxon>
        <taxon>Metazoa</taxon>
        <taxon>Ecdysozoa</taxon>
        <taxon>Arthropoda</taxon>
        <taxon>Hexapoda</taxon>
        <taxon>Insecta</taxon>
        <taxon>Pterygota</taxon>
        <taxon>Neoptera</taxon>
        <taxon>Paraneoptera</taxon>
        <taxon>Hemiptera</taxon>
        <taxon>Sternorrhyncha</taxon>
        <taxon>Psylloidea</taxon>
        <taxon>Psyllidae</taxon>
        <taxon>Psyllinae</taxon>
        <taxon>Cacopsylla</taxon>
    </lineage>
</organism>
<reference evidence="2" key="1">
    <citation type="submission" date="2021-05" db="EMBL/GenBank/DDBJ databases">
        <authorList>
            <person name="Alioto T."/>
            <person name="Alioto T."/>
            <person name="Gomez Garrido J."/>
        </authorList>
    </citation>
    <scope>NUCLEOTIDE SEQUENCE</scope>
</reference>
<dbReference type="AlphaFoldDB" id="A0A8D8WUE7"/>
<evidence type="ECO:0000256" key="1">
    <source>
        <dbReference type="SAM" id="Phobius"/>
    </source>
</evidence>